<keyword evidence="1" id="KW-1133">Transmembrane helix</keyword>
<dbReference type="GeneID" id="5048441"/>
<reference evidence="2" key="1">
    <citation type="submission" date="2007-04" db="EMBL/GenBank/DDBJ databases">
        <authorList>
            <person name="Noh E.W."/>
            <person name="Lee J.S."/>
            <person name="Choi Y.I."/>
            <person name="Han M.S."/>
            <person name="Yi Y.S."/>
            <person name="Han S.U."/>
        </authorList>
    </citation>
    <scope>NUCLEOTIDE SEQUENCE</scope>
</reference>
<evidence type="ECO:0000313" key="2">
    <source>
        <dbReference type="EMBL" id="ABP35346.1"/>
    </source>
</evidence>
<dbReference type="RefSeq" id="YP_001152100.1">
    <property type="nucleotide sequence ID" value="NC_004677.2"/>
</dbReference>
<organism evidence="2">
    <name type="scientific">Pinus koraiensis</name>
    <name type="common">Korean pine</name>
    <dbReference type="NCBI Taxonomy" id="88728"/>
    <lineage>
        <taxon>Eukaryota</taxon>
        <taxon>Viridiplantae</taxon>
        <taxon>Streptophyta</taxon>
        <taxon>Embryophyta</taxon>
        <taxon>Tracheophyta</taxon>
        <taxon>Spermatophyta</taxon>
        <taxon>Pinopsida</taxon>
        <taxon>Pinidae</taxon>
        <taxon>Conifers I</taxon>
        <taxon>Pinales</taxon>
        <taxon>Pinaceae</taxon>
        <taxon>Pinus</taxon>
        <taxon>Pinus subgen. Strobus</taxon>
    </lineage>
</organism>
<dbReference type="EMBL" id="AY228468">
    <property type="protein sequence ID" value="ABP35346.1"/>
    <property type="molecule type" value="Genomic_DNA"/>
</dbReference>
<keyword evidence="1" id="KW-0472">Membrane</keyword>
<keyword evidence="1" id="KW-0812">Transmembrane</keyword>
<proteinExistence type="predicted"/>
<keyword evidence="2" id="KW-0150">Chloroplast</keyword>
<sequence>MMELYLITAGKFLCYSVVKISQSVSVYDPNESHIHPSTYSSTLRTSSKSRRFFSILYWLSCISNKLLNSGHSSFIVCGINWFGLILTIPYQVIMK</sequence>
<accession>A4QM20</accession>
<name>A4QM20_PINKO</name>
<dbReference type="AlphaFoldDB" id="A4QM20"/>
<geneLocation type="chloroplast" evidence="2"/>
<protein>
    <submittedName>
        <fullName evidence="2">ORF95b</fullName>
    </submittedName>
</protein>
<evidence type="ECO:0000256" key="1">
    <source>
        <dbReference type="SAM" id="Phobius"/>
    </source>
</evidence>
<keyword evidence="2" id="KW-0934">Plastid</keyword>
<feature type="transmembrane region" description="Helical" evidence="1">
    <location>
        <begin position="73"/>
        <end position="93"/>
    </location>
</feature>